<dbReference type="SMART" id="SM00650">
    <property type="entry name" value="rADc"/>
    <property type="match status" value="1"/>
</dbReference>
<proteinExistence type="inferred from homology"/>
<sequence>MEPKPKKSLGQNFLADEQVAKDLTEAAEIKKSDTVLEVGAGTGVLTKFLAQKAKKVIAVEIDPDLIHHLKKNLENLSNVEIVNTDILTLDISEFSPSKIVGSIPYQITSPLIHKILHSQDRPKSITFVVQKEVAEKICAKSPKATYLSVFVENFGKAQIIRTIKPSAFTPPPKVDSAILHIDLFAKPKIEDTYKVEKLLHHGFRQQRKMIKHRFPAEVLKDSQIPPHQRPANLTKEDWHRIYRTIGATREKRKTRRGGGVWIDIFG</sequence>
<feature type="binding site" evidence="7 8">
    <location>
        <position position="14"/>
    </location>
    <ligand>
        <name>S-adenosyl-L-methionine</name>
        <dbReference type="ChEBI" id="CHEBI:59789"/>
    </ligand>
</feature>
<comment type="catalytic activity">
    <reaction evidence="7">
        <text>adenosine(1518)/adenosine(1519) in 16S rRNA + 4 S-adenosyl-L-methionine = N(6)-dimethyladenosine(1518)/N(6)-dimethyladenosine(1519) in 16S rRNA + 4 S-adenosyl-L-homocysteine + 4 H(+)</text>
        <dbReference type="Rhea" id="RHEA:19609"/>
        <dbReference type="Rhea" id="RHEA-COMP:10232"/>
        <dbReference type="Rhea" id="RHEA-COMP:10233"/>
        <dbReference type="ChEBI" id="CHEBI:15378"/>
        <dbReference type="ChEBI" id="CHEBI:57856"/>
        <dbReference type="ChEBI" id="CHEBI:59789"/>
        <dbReference type="ChEBI" id="CHEBI:74411"/>
        <dbReference type="ChEBI" id="CHEBI:74493"/>
        <dbReference type="EC" id="2.1.1.182"/>
    </reaction>
</comment>
<dbReference type="GO" id="GO:0003723">
    <property type="term" value="F:RNA binding"/>
    <property type="evidence" value="ECO:0007669"/>
    <property type="project" value="UniProtKB-UniRule"/>
</dbReference>
<dbReference type="InterPro" id="IPR001737">
    <property type="entry name" value="KsgA/Erm"/>
</dbReference>
<evidence type="ECO:0000256" key="2">
    <source>
        <dbReference type="ARBA" id="ARBA00022552"/>
    </source>
</evidence>
<feature type="binding site" evidence="8">
    <location>
        <position position="102"/>
    </location>
    <ligand>
        <name>S-adenosyl-L-methionine</name>
        <dbReference type="ChEBI" id="CHEBI:59789"/>
    </ligand>
</feature>
<comment type="function">
    <text evidence="7">Specifically dimethylates two adjacent adenosines (A1518 and A1519) in the loop of a conserved hairpin near the 3'-end of 16S rRNA in the 30S particle. May play a critical role in biogenesis of 30S subunits.</text>
</comment>
<gene>
    <name evidence="7 10" type="primary">rsmA</name>
    <name evidence="7" type="synonym">ksgA</name>
    <name evidence="10" type="ORF">ENI09_00015</name>
</gene>
<dbReference type="InterPro" id="IPR029063">
    <property type="entry name" value="SAM-dependent_MTases_sf"/>
</dbReference>
<comment type="similarity">
    <text evidence="7">Belongs to the class I-like SAM-binding methyltransferase superfamily. rRNA adenine N(6)-methyltransferase family. RsmA subfamily.</text>
</comment>
<feature type="domain" description="Ribosomal RNA adenine methylase transferase N-terminal" evidence="9">
    <location>
        <begin position="19"/>
        <end position="185"/>
    </location>
</feature>
<dbReference type="EMBL" id="DRHH01000001">
    <property type="protein sequence ID" value="HEB13784.1"/>
    <property type="molecule type" value="Genomic_DNA"/>
</dbReference>
<feature type="binding site" evidence="7 8">
    <location>
        <position position="12"/>
    </location>
    <ligand>
        <name>S-adenosyl-L-methionine</name>
        <dbReference type="ChEBI" id="CHEBI:59789"/>
    </ligand>
</feature>
<evidence type="ECO:0000256" key="8">
    <source>
        <dbReference type="PROSITE-ProRule" id="PRU01026"/>
    </source>
</evidence>
<reference evidence="10" key="1">
    <citation type="journal article" date="2020" name="mSystems">
        <title>Genome- and Community-Level Interaction Insights into Carbon Utilization and Element Cycling Functions of Hydrothermarchaeota in Hydrothermal Sediment.</title>
        <authorList>
            <person name="Zhou Z."/>
            <person name="Liu Y."/>
            <person name="Xu W."/>
            <person name="Pan J."/>
            <person name="Luo Z.H."/>
            <person name="Li M."/>
        </authorList>
    </citation>
    <scope>NUCLEOTIDE SEQUENCE [LARGE SCALE GENOMIC DNA]</scope>
    <source>
        <strain evidence="10">HyVt-365</strain>
    </source>
</reference>
<dbReference type="EC" id="2.1.1.182" evidence="7"/>
<evidence type="ECO:0000259" key="9">
    <source>
        <dbReference type="SMART" id="SM00650"/>
    </source>
</evidence>
<keyword evidence="4 7" id="KW-0808">Transferase</keyword>
<dbReference type="Gene3D" id="3.40.50.150">
    <property type="entry name" value="Vaccinia Virus protein VP39"/>
    <property type="match status" value="1"/>
</dbReference>
<keyword evidence="1 7" id="KW-0963">Cytoplasm</keyword>
<feature type="binding site" evidence="7 8">
    <location>
        <position position="60"/>
    </location>
    <ligand>
        <name>S-adenosyl-L-methionine</name>
        <dbReference type="ChEBI" id="CHEBI:59789"/>
    </ligand>
</feature>
<dbReference type="InterPro" id="IPR020596">
    <property type="entry name" value="rRNA_Ade_Mease_Trfase_CS"/>
</dbReference>
<dbReference type="PANTHER" id="PTHR11727">
    <property type="entry name" value="DIMETHYLADENOSINE TRANSFERASE"/>
    <property type="match status" value="1"/>
</dbReference>
<dbReference type="InterPro" id="IPR023165">
    <property type="entry name" value="rRNA_Ade_diMease-like_C"/>
</dbReference>
<feature type="binding site" evidence="7 8">
    <location>
        <position position="39"/>
    </location>
    <ligand>
        <name>S-adenosyl-L-methionine</name>
        <dbReference type="ChEBI" id="CHEBI:59789"/>
    </ligand>
</feature>
<evidence type="ECO:0000256" key="4">
    <source>
        <dbReference type="ARBA" id="ARBA00022679"/>
    </source>
</evidence>
<dbReference type="GO" id="GO:0005829">
    <property type="term" value="C:cytosol"/>
    <property type="evidence" value="ECO:0007669"/>
    <property type="project" value="TreeGrafter"/>
</dbReference>
<keyword evidence="5 7" id="KW-0949">S-adenosyl-L-methionine</keyword>
<evidence type="ECO:0000256" key="1">
    <source>
        <dbReference type="ARBA" id="ARBA00022490"/>
    </source>
</evidence>
<keyword evidence="3 7" id="KW-0489">Methyltransferase</keyword>
<evidence type="ECO:0000256" key="5">
    <source>
        <dbReference type="ARBA" id="ARBA00022691"/>
    </source>
</evidence>
<evidence type="ECO:0000256" key="3">
    <source>
        <dbReference type="ARBA" id="ARBA00022603"/>
    </source>
</evidence>
<name>A0A7C1NY49_UNCKA</name>
<dbReference type="NCBIfam" id="TIGR00755">
    <property type="entry name" value="ksgA"/>
    <property type="match status" value="1"/>
</dbReference>
<evidence type="ECO:0000313" key="10">
    <source>
        <dbReference type="EMBL" id="HEB13784.1"/>
    </source>
</evidence>
<evidence type="ECO:0000256" key="6">
    <source>
        <dbReference type="ARBA" id="ARBA00022884"/>
    </source>
</evidence>
<protein>
    <recommendedName>
        <fullName evidence="7">Ribosomal RNA small subunit methyltransferase A</fullName>
        <ecNumber evidence="7">2.1.1.182</ecNumber>
    </recommendedName>
    <alternativeName>
        <fullName evidence="7">16S rRNA (adenine(1518)-N(6)/adenine(1519)-N(6))-dimethyltransferase</fullName>
    </alternativeName>
    <alternativeName>
        <fullName evidence="7">16S rRNA dimethyladenosine transferase</fullName>
    </alternativeName>
    <alternativeName>
        <fullName evidence="7">16S rRNA dimethylase</fullName>
    </alternativeName>
    <alternativeName>
        <fullName evidence="7">S-adenosylmethionine-6-N', N'-adenosyl(rRNA) dimethyltransferase</fullName>
    </alternativeName>
</protein>
<accession>A0A7C1NY49</accession>
<comment type="caution">
    <text evidence="7">Lacks conserved residue(s) required for the propagation of feature annotation.</text>
</comment>
<dbReference type="Pfam" id="PF00398">
    <property type="entry name" value="RrnaAD"/>
    <property type="match status" value="1"/>
</dbReference>
<evidence type="ECO:0000256" key="7">
    <source>
        <dbReference type="HAMAP-Rule" id="MF_00607"/>
    </source>
</evidence>
<comment type="caution">
    <text evidence="10">The sequence shown here is derived from an EMBL/GenBank/DDBJ whole genome shotgun (WGS) entry which is preliminary data.</text>
</comment>
<dbReference type="InterPro" id="IPR011530">
    <property type="entry name" value="rRNA_adenine_dimethylase"/>
</dbReference>
<dbReference type="PANTHER" id="PTHR11727:SF7">
    <property type="entry name" value="DIMETHYLADENOSINE TRANSFERASE-RELATED"/>
    <property type="match status" value="1"/>
</dbReference>
<dbReference type="PROSITE" id="PS51689">
    <property type="entry name" value="SAM_RNA_A_N6_MT"/>
    <property type="match status" value="1"/>
</dbReference>
<keyword evidence="6 7" id="KW-0694">RNA-binding</keyword>
<dbReference type="GO" id="GO:0052908">
    <property type="term" value="F:16S rRNA (adenine(1518)-N(6)/adenine(1519)-N(6))-dimethyltransferase activity"/>
    <property type="evidence" value="ECO:0007669"/>
    <property type="project" value="UniProtKB-EC"/>
</dbReference>
<dbReference type="AlphaFoldDB" id="A0A7C1NY49"/>
<dbReference type="Gene3D" id="1.10.8.100">
    <property type="entry name" value="Ribosomal RNA adenine dimethylase-like, domain 2"/>
    <property type="match status" value="1"/>
</dbReference>
<organism evidence="10">
    <name type="scientific">candidate division WWE3 bacterium</name>
    <dbReference type="NCBI Taxonomy" id="2053526"/>
    <lineage>
        <taxon>Bacteria</taxon>
        <taxon>Katanobacteria</taxon>
    </lineage>
</organism>
<keyword evidence="2 7" id="KW-0698">rRNA processing</keyword>
<dbReference type="SUPFAM" id="SSF53335">
    <property type="entry name" value="S-adenosyl-L-methionine-dependent methyltransferases"/>
    <property type="match status" value="1"/>
</dbReference>
<dbReference type="HAMAP" id="MF_00607">
    <property type="entry name" value="16SrRNA_methyltr_A"/>
    <property type="match status" value="1"/>
</dbReference>
<comment type="subcellular location">
    <subcellularLocation>
        <location evidence="7">Cytoplasm</location>
    </subcellularLocation>
</comment>
<dbReference type="PROSITE" id="PS01131">
    <property type="entry name" value="RRNA_A_DIMETH"/>
    <property type="match status" value="1"/>
</dbReference>
<dbReference type="CDD" id="cd02440">
    <property type="entry name" value="AdoMet_MTases"/>
    <property type="match status" value="1"/>
</dbReference>
<dbReference type="InterPro" id="IPR020598">
    <property type="entry name" value="rRNA_Ade_methylase_Trfase_N"/>
</dbReference>
<feature type="binding site" evidence="7 8">
    <location>
        <position position="85"/>
    </location>
    <ligand>
        <name>S-adenosyl-L-methionine</name>
        <dbReference type="ChEBI" id="CHEBI:59789"/>
    </ligand>
</feature>
<dbReference type="Proteomes" id="UP000885744">
    <property type="component" value="Unassembled WGS sequence"/>
</dbReference>